<dbReference type="InterPro" id="IPR027478">
    <property type="entry name" value="LdcA_N"/>
</dbReference>
<comment type="caution">
    <text evidence="2">The sequence shown here is derived from an EMBL/GenBank/DDBJ whole genome shotgun (WGS) entry which is preliminary data.</text>
</comment>
<keyword evidence="3" id="KW-1185">Reference proteome</keyword>
<feature type="non-terminal residue" evidence="2">
    <location>
        <position position="108"/>
    </location>
</feature>
<reference evidence="2" key="1">
    <citation type="submission" date="2019-12" db="EMBL/GenBank/DDBJ databases">
        <title>Clostridiaceae gen. nov. sp. nov., isolated from sediment in Xinjiang, China.</title>
        <authorList>
            <person name="Zhang R."/>
        </authorList>
    </citation>
    <scope>NUCLEOTIDE SEQUENCE</scope>
    <source>
        <strain evidence="2">D2Q-11</strain>
    </source>
</reference>
<evidence type="ECO:0000313" key="3">
    <source>
        <dbReference type="Proteomes" id="UP000724672"/>
    </source>
</evidence>
<dbReference type="InterPro" id="IPR040449">
    <property type="entry name" value="Peptidase_S66_N"/>
</dbReference>
<dbReference type="PANTHER" id="PTHR30237:SF5">
    <property type="entry name" value="CARBOXYPEPTIDASE VC_A0337-RELATED"/>
    <property type="match status" value="1"/>
</dbReference>
<feature type="domain" description="LD-carboxypeptidase N-terminal" evidence="1">
    <location>
        <begin position="13"/>
        <end position="108"/>
    </location>
</feature>
<dbReference type="AlphaFoldDB" id="A0A942UYQ9"/>
<dbReference type="PANTHER" id="PTHR30237">
    <property type="entry name" value="MURAMOYLTETRAPEPTIDE CARBOXYPEPTIDASE"/>
    <property type="match status" value="1"/>
</dbReference>
<name>A0A942UYQ9_9FIRM</name>
<accession>A0A942UYQ9</accession>
<dbReference type="Pfam" id="PF02016">
    <property type="entry name" value="Peptidase_S66"/>
    <property type="match status" value="1"/>
</dbReference>
<sequence length="108" mass="12315">MKKLEKLRYGDSIGIFSPSCPVSNLNTYERAKKYLENKGYKIVEGNLTRKSDYYRSGSIKERVEELNALIRDPNIKCIMATIGGMNSNSLLPYIDYESFIQNPKIVIG</sequence>
<dbReference type="EMBL" id="WSFT01000045">
    <property type="protein sequence ID" value="MBS4539269.1"/>
    <property type="molecule type" value="Genomic_DNA"/>
</dbReference>
<dbReference type="Gene3D" id="3.40.50.10740">
    <property type="entry name" value="Class I glutamine amidotransferase-like"/>
    <property type="match status" value="1"/>
</dbReference>
<evidence type="ECO:0000259" key="1">
    <source>
        <dbReference type="Pfam" id="PF02016"/>
    </source>
</evidence>
<dbReference type="InterPro" id="IPR003507">
    <property type="entry name" value="S66_fam"/>
</dbReference>
<evidence type="ECO:0000313" key="2">
    <source>
        <dbReference type="EMBL" id="MBS4539269.1"/>
    </source>
</evidence>
<dbReference type="Proteomes" id="UP000724672">
    <property type="component" value="Unassembled WGS sequence"/>
</dbReference>
<gene>
    <name evidence="2" type="ORF">GOQ27_12405</name>
</gene>
<protein>
    <submittedName>
        <fullName evidence="2">LD-carboxypeptidase</fullName>
    </submittedName>
</protein>
<organism evidence="2 3">
    <name type="scientific">Anaeromonas frigoriresistens</name>
    <dbReference type="NCBI Taxonomy" id="2683708"/>
    <lineage>
        <taxon>Bacteria</taxon>
        <taxon>Bacillati</taxon>
        <taxon>Bacillota</taxon>
        <taxon>Tissierellia</taxon>
        <taxon>Tissierellales</taxon>
        <taxon>Thermohalobacteraceae</taxon>
        <taxon>Anaeromonas</taxon>
    </lineage>
</organism>
<dbReference type="SUPFAM" id="SSF52317">
    <property type="entry name" value="Class I glutamine amidotransferase-like"/>
    <property type="match status" value="1"/>
</dbReference>
<proteinExistence type="predicted"/>
<dbReference type="InterPro" id="IPR029062">
    <property type="entry name" value="Class_I_gatase-like"/>
</dbReference>